<evidence type="ECO:0000313" key="7">
    <source>
        <dbReference type="EMBL" id="GLK63599.1"/>
    </source>
</evidence>
<evidence type="ECO:0000256" key="2">
    <source>
        <dbReference type="ARBA" id="ARBA00022723"/>
    </source>
</evidence>
<dbReference type="PROSITE" id="PS00758">
    <property type="entry name" value="ARGE_DAPE_CPG2_1"/>
    <property type="match status" value="1"/>
</dbReference>
<dbReference type="Gene3D" id="3.40.630.10">
    <property type="entry name" value="Zn peptidases"/>
    <property type="match status" value="1"/>
</dbReference>
<gene>
    <name evidence="7" type="ORF">GCM10017635_10690</name>
</gene>
<keyword evidence="2" id="KW-0479">Metal-binding</keyword>
<accession>A0AAD3RTG0</accession>
<dbReference type="CDD" id="cd03885">
    <property type="entry name" value="M20_CPDG2"/>
    <property type="match status" value="1"/>
</dbReference>
<proteinExistence type="predicted"/>
<dbReference type="Gene3D" id="3.30.70.360">
    <property type="match status" value="1"/>
</dbReference>
<evidence type="ECO:0000256" key="1">
    <source>
        <dbReference type="ARBA" id="ARBA00001947"/>
    </source>
</evidence>
<dbReference type="EMBL" id="BSFH01000017">
    <property type="protein sequence ID" value="GLK63599.1"/>
    <property type="molecule type" value="Genomic_DNA"/>
</dbReference>
<feature type="active site" evidence="5">
    <location>
        <position position="88"/>
    </location>
</feature>
<name>A0AAD3RTG0_9RHOB</name>
<dbReference type="SUPFAM" id="SSF53187">
    <property type="entry name" value="Zn-dependent exopeptidases"/>
    <property type="match status" value="1"/>
</dbReference>
<evidence type="ECO:0000256" key="4">
    <source>
        <dbReference type="ARBA" id="ARBA00022833"/>
    </source>
</evidence>
<sequence>MNVSTPFPSAETVQQITADIIELVECESHSYDRQGLDACLSLLIDLTERRLGKPAEMQRYPGGEQGDIVTLTYPGSGTGHIAIIGHYDTVWPRGTLAAWGERSSQDDTGRLRLSGPGILDMKTGVVQGIWALRLARESGLQVPTVTFLFNGDEEIGSLASRKVIENVTAPLDATLVLEPSHHGAVKTERKGVGLFKVIATGVESHAGLNPAAGASAIHAMAEFITAIIAAADPAKGTTINAGLIEGGTGSNVVAGRCAVQFDIRVRSLDEQARIDTAFDAATVSDPRVKIEVRHNWNRPPMELTKASQPLLEHARQVASELGFALQNVAVGGASDANFVAGLGRPVLCGLGAVGDGAHARNEFIYADMTGRQTALLTGIIQRLANGI</sequence>
<keyword evidence="3" id="KW-0378">Hydrolase</keyword>
<comment type="cofactor">
    <cofactor evidence="1">
        <name>Zn(2+)</name>
        <dbReference type="ChEBI" id="CHEBI:29105"/>
    </cofactor>
</comment>
<dbReference type="RefSeq" id="WP_271179368.1">
    <property type="nucleotide sequence ID" value="NZ_BSFH01000017.1"/>
</dbReference>
<dbReference type="InterPro" id="IPR001261">
    <property type="entry name" value="ArgE/DapE_CS"/>
</dbReference>
<dbReference type="InterPro" id="IPR002933">
    <property type="entry name" value="Peptidase_M20"/>
</dbReference>
<dbReference type="InterPro" id="IPR036264">
    <property type="entry name" value="Bact_exopeptidase_dim_dom"/>
</dbReference>
<reference evidence="7" key="1">
    <citation type="journal article" date="2014" name="Int. J. Syst. Evol. Microbiol.">
        <title>Complete genome sequence of Corynebacterium casei LMG S-19264T (=DSM 44701T), isolated from a smear-ripened cheese.</title>
        <authorList>
            <consortium name="US DOE Joint Genome Institute (JGI-PGF)"/>
            <person name="Walter F."/>
            <person name="Albersmeier A."/>
            <person name="Kalinowski J."/>
            <person name="Ruckert C."/>
        </authorList>
    </citation>
    <scope>NUCLEOTIDE SEQUENCE</scope>
    <source>
        <strain evidence="7">VKM B-2222</strain>
    </source>
</reference>
<dbReference type="GO" id="GO:0046872">
    <property type="term" value="F:metal ion binding"/>
    <property type="evidence" value="ECO:0007669"/>
    <property type="project" value="UniProtKB-KW"/>
</dbReference>
<evidence type="ECO:0000313" key="8">
    <source>
        <dbReference type="Proteomes" id="UP001143349"/>
    </source>
</evidence>
<organism evidence="7 8">
    <name type="scientific">Paracoccus kondratievae</name>
    <dbReference type="NCBI Taxonomy" id="135740"/>
    <lineage>
        <taxon>Bacteria</taxon>
        <taxon>Pseudomonadati</taxon>
        <taxon>Pseudomonadota</taxon>
        <taxon>Alphaproteobacteria</taxon>
        <taxon>Rhodobacterales</taxon>
        <taxon>Paracoccaceae</taxon>
        <taxon>Paracoccus</taxon>
    </lineage>
</organism>
<dbReference type="Pfam" id="PF01546">
    <property type="entry name" value="Peptidase_M20"/>
    <property type="match status" value="1"/>
</dbReference>
<dbReference type="GO" id="GO:0016787">
    <property type="term" value="F:hydrolase activity"/>
    <property type="evidence" value="ECO:0007669"/>
    <property type="project" value="UniProtKB-KW"/>
</dbReference>
<dbReference type="InterPro" id="IPR011650">
    <property type="entry name" value="Peptidase_M20_dimer"/>
</dbReference>
<keyword evidence="8" id="KW-1185">Reference proteome</keyword>
<dbReference type="PANTHER" id="PTHR43808">
    <property type="entry name" value="ACETYLORNITHINE DEACETYLASE"/>
    <property type="match status" value="1"/>
</dbReference>
<feature type="active site" description="Proton acceptor" evidence="5">
    <location>
        <position position="153"/>
    </location>
</feature>
<keyword evidence="4" id="KW-0862">Zinc</keyword>
<dbReference type="InterPro" id="IPR050072">
    <property type="entry name" value="Peptidase_M20A"/>
</dbReference>
<dbReference type="Proteomes" id="UP001143349">
    <property type="component" value="Unassembled WGS sequence"/>
</dbReference>
<protein>
    <submittedName>
        <fullName evidence="7">Peptidase M20</fullName>
    </submittedName>
</protein>
<evidence type="ECO:0000256" key="3">
    <source>
        <dbReference type="ARBA" id="ARBA00022801"/>
    </source>
</evidence>
<dbReference type="Pfam" id="PF07687">
    <property type="entry name" value="M20_dimer"/>
    <property type="match status" value="1"/>
</dbReference>
<dbReference type="SUPFAM" id="SSF55031">
    <property type="entry name" value="Bacterial exopeptidase dimerisation domain"/>
    <property type="match status" value="1"/>
</dbReference>
<dbReference type="AlphaFoldDB" id="A0AAD3RTG0"/>
<feature type="domain" description="Peptidase M20 dimerisation" evidence="6">
    <location>
        <begin position="187"/>
        <end position="278"/>
    </location>
</feature>
<evidence type="ECO:0000256" key="5">
    <source>
        <dbReference type="PIRSR" id="PIRSR037238-1"/>
    </source>
</evidence>
<dbReference type="PANTHER" id="PTHR43808:SF9">
    <property type="entry name" value="BLL0789 PROTEIN"/>
    <property type="match status" value="1"/>
</dbReference>
<comment type="caution">
    <text evidence="7">The sequence shown here is derived from an EMBL/GenBank/DDBJ whole genome shotgun (WGS) entry which is preliminary data.</text>
</comment>
<reference evidence="7" key="2">
    <citation type="submission" date="2023-01" db="EMBL/GenBank/DDBJ databases">
        <authorList>
            <person name="Sun Q."/>
            <person name="Evtushenko L."/>
        </authorList>
    </citation>
    <scope>NUCLEOTIDE SEQUENCE</scope>
    <source>
        <strain evidence="7">VKM B-2222</strain>
    </source>
</reference>
<dbReference type="InterPro" id="IPR017150">
    <property type="entry name" value="Pept_M20_glutamate_carboxypep"/>
</dbReference>
<evidence type="ECO:0000259" key="6">
    <source>
        <dbReference type="Pfam" id="PF07687"/>
    </source>
</evidence>
<dbReference type="PIRSF" id="PIRSF037238">
    <property type="entry name" value="Carboxypeptidase_G2"/>
    <property type="match status" value="1"/>
</dbReference>